<evidence type="ECO:0000313" key="8">
    <source>
        <dbReference type="Proteomes" id="UP000654075"/>
    </source>
</evidence>
<dbReference type="GO" id="GO:0016925">
    <property type="term" value="P:protein sumoylation"/>
    <property type="evidence" value="ECO:0007669"/>
    <property type="project" value="TreeGrafter"/>
</dbReference>
<dbReference type="GO" id="GO:0008270">
    <property type="term" value="F:zinc ion binding"/>
    <property type="evidence" value="ECO:0007669"/>
    <property type="project" value="UniProtKB-KW"/>
</dbReference>
<reference evidence="7" key="1">
    <citation type="submission" date="2021-02" db="EMBL/GenBank/DDBJ databases">
        <authorList>
            <person name="Dougan E. K."/>
            <person name="Rhodes N."/>
            <person name="Thang M."/>
            <person name="Chan C."/>
        </authorList>
    </citation>
    <scope>NUCLEOTIDE SEQUENCE</scope>
</reference>
<feature type="region of interest" description="Disordered" evidence="5">
    <location>
        <begin position="383"/>
        <end position="403"/>
    </location>
</feature>
<evidence type="ECO:0000256" key="2">
    <source>
        <dbReference type="ARBA" id="ARBA00022771"/>
    </source>
</evidence>
<keyword evidence="2 4" id="KW-0863">Zinc-finger</keyword>
<comment type="caution">
    <text evidence="7">The sequence shown here is derived from an EMBL/GenBank/DDBJ whole genome shotgun (WGS) entry which is preliminary data.</text>
</comment>
<dbReference type="OrthoDB" id="429232at2759"/>
<dbReference type="Gene3D" id="3.30.40.10">
    <property type="entry name" value="Zinc/RING finger domain, C3HC4 (zinc finger)"/>
    <property type="match status" value="1"/>
</dbReference>
<evidence type="ECO:0000256" key="5">
    <source>
        <dbReference type="SAM" id="MobiDB-lite"/>
    </source>
</evidence>
<keyword evidence="1" id="KW-0479">Metal-binding</keyword>
<feature type="region of interest" description="Disordered" evidence="5">
    <location>
        <begin position="43"/>
        <end position="63"/>
    </location>
</feature>
<dbReference type="PANTHER" id="PTHR10782:SF4">
    <property type="entry name" value="TONALLI, ISOFORM E"/>
    <property type="match status" value="1"/>
</dbReference>
<sequence length="442" mass="48506">MAAGSYSLLAEDVWGFGASNKSAFWANAELRKTLKKQILARQRCEDQKKTGPDPGEATPFARVGRKRPGRGACEGCGWHLTGGLCACGFLEMDPFRQVAEVVALTKLQAAALGAASAEVELEAWPSLVEGESLELRMAQLGEPRKHAWPRSLTVHLGDTQVARFDPPREGCKRSDSPFEVPLPQVFSGPIRLRVSADAAATFGDFASPPLAASNFVLCLVRAKRKRSVSELAAESLARPAIPSSSSLRLLAALQGAEVSHLDGGEKCESPWQQPLLCPLTRERLQRPVRGVRCQHLQCFELEAFLVTAASASFNRRWRCPVCDCPLFHRELAGCELTLRLLEEAPSESSAVLKPGTCRESLDKAQVVGGSCVTQTIRRWRRGALQPTDERARDRTSRPCDETKVENGEITTKRLLGSRMNTRSWGSRLCQGVQHLRLETNLD</sequence>
<dbReference type="GO" id="GO:0000785">
    <property type="term" value="C:chromatin"/>
    <property type="evidence" value="ECO:0007669"/>
    <property type="project" value="TreeGrafter"/>
</dbReference>
<dbReference type="InterPro" id="IPR013083">
    <property type="entry name" value="Znf_RING/FYVE/PHD"/>
</dbReference>
<name>A0A813FLU9_POLGL</name>
<dbReference type="EMBL" id="CAJNNV010025572">
    <property type="protein sequence ID" value="CAE8615153.1"/>
    <property type="molecule type" value="Genomic_DNA"/>
</dbReference>
<organism evidence="7 8">
    <name type="scientific">Polarella glacialis</name>
    <name type="common">Dinoflagellate</name>
    <dbReference type="NCBI Taxonomy" id="89957"/>
    <lineage>
        <taxon>Eukaryota</taxon>
        <taxon>Sar</taxon>
        <taxon>Alveolata</taxon>
        <taxon>Dinophyceae</taxon>
        <taxon>Suessiales</taxon>
        <taxon>Suessiaceae</taxon>
        <taxon>Polarella</taxon>
    </lineage>
</organism>
<evidence type="ECO:0000313" key="7">
    <source>
        <dbReference type="EMBL" id="CAE8615153.1"/>
    </source>
</evidence>
<keyword evidence="3" id="KW-0862">Zinc</keyword>
<protein>
    <recommendedName>
        <fullName evidence="6">SP-RING-type domain-containing protein</fullName>
    </recommendedName>
</protein>
<evidence type="ECO:0000256" key="1">
    <source>
        <dbReference type="ARBA" id="ARBA00022723"/>
    </source>
</evidence>
<proteinExistence type="predicted"/>
<dbReference type="CDD" id="cd16650">
    <property type="entry name" value="SP-RING_PIAS-like"/>
    <property type="match status" value="1"/>
</dbReference>
<dbReference type="InterPro" id="IPR004181">
    <property type="entry name" value="Znf_MIZ"/>
</dbReference>
<feature type="compositionally biased region" description="Basic and acidic residues" evidence="5">
    <location>
        <begin position="387"/>
        <end position="403"/>
    </location>
</feature>
<evidence type="ECO:0000256" key="4">
    <source>
        <dbReference type="PROSITE-ProRule" id="PRU00452"/>
    </source>
</evidence>
<dbReference type="GO" id="GO:0061665">
    <property type="term" value="F:SUMO ligase activity"/>
    <property type="evidence" value="ECO:0007669"/>
    <property type="project" value="TreeGrafter"/>
</dbReference>
<keyword evidence="8" id="KW-1185">Reference proteome</keyword>
<evidence type="ECO:0000256" key="3">
    <source>
        <dbReference type="ARBA" id="ARBA00022833"/>
    </source>
</evidence>
<feature type="domain" description="SP-RING-type" evidence="6">
    <location>
        <begin position="262"/>
        <end position="350"/>
    </location>
</feature>
<evidence type="ECO:0000259" key="6">
    <source>
        <dbReference type="PROSITE" id="PS51044"/>
    </source>
</evidence>
<accession>A0A813FLU9</accession>
<dbReference type="Pfam" id="PF02891">
    <property type="entry name" value="zf-MIZ"/>
    <property type="match status" value="1"/>
</dbReference>
<dbReference type="PROSITE" id="PS51044">
    <property type="entry name" value="ZF_SP_RING"/>
    <property type="match status" value="1"/>
</dbReference>
<dbReference type="AlphaFoldDB" id="A0A813FLU9"/>
<dbReference type="PANTHER" id="PTHR10782">
    <property type="entry name" value="ZINC FINGER MIZ DOMAIN-CONTAINING PROTEIN"/>
    <property type="match status" value="1"/>
</dbReference>
<dbReference type="Proteomes" id="UP000654075">
    <property type="component" value="Unassembled WGS sequence"/>
</dbReference>
<gene>
    <name evidence="7" type="ORF">PGLA1383_LOCUS32868</name>
</gene>